<evidence type="ECO:0000313" key="1">
    <source>
        <dbReference type="EMBL" id="KAG2383561.1"/>
    </source>
</evidence>
<comment type="caution">
    <text evidence="1">The sequence shown here is derived from an EMBL/GenBank/DDBJ whole genome shotgun (WGS) entry which is preliminary data.</text>
</comment>
<sequence length="159" mass="18478">MRRISTLSSFLHHHRIVPSSILFAPSIRSFHVSRASLLDINVDADFQKFEQLAEQGKVDEVIGVIEKDKQEGKITYKNAWRYIRGYALLKKEAEAEKLYHQFLEQVAPEDTVSLVFLHSAILNVYFNTQNSDKASKIYRQMPKVPKKNFEELLAQQQKK</sequence>
<accession>A0AA88GQN8</accession>
<dbReference type="RefSeq" id="XP_044549240.1">
    <property type="nucleotide sequence ID" value="XM_044693849.1"/>
</dbReference>
<protein>
    <submittedName>
        <fullName evidence="1">Uncharacterized protein</fullName>
    </submittedName>
</protein>
<keyword evidence="2" id="KW-1185">Reference proteome</keyword>
<evidence type="ECO:0000313" key="2">
    <source>
        <dbReference type="Proteomes" id="UP000816034"/>
    </source>
</evidence>
<reference evidence="1 2" key="1">
    <citation type="journal article" date="2018" name="BMC Genomics">
        <title>The genome of Naegleria lovaniensis, the basis for a comparative approach to unravel pathogenicity factors of the human pathogenic amoeba N. fowleri.</title>
        <authorList>
            <person name="Liechti N."/>
            <person name="Schurch N."/>
            <person name="Bruggmann R."/>
            <person name="Wittwer M."/>
        </authorList>
    </citation>
    <scope>NUCLEOTIDE SEQUENCE [LARGE SCALE GENOMIC DNA]</scope>
    <source>
        <strain evidence="1 2">ATCC 30569</strain>
    </source>
</reference>
<dbReference type="SUPFAM" id="SSF81901">
    <property type="entry name" value="HCP-like"/>
    <property type="match status" value="1"/>
</dbReference>
<dbReference type="EMBL" id="PYSW02000020">
    <property type="protein sequence ID" value="KAG2383561.1"/>
    <property type="molecule type" value="Genomic_DNA"/>
</dbReference>
<proteinExistence type="predicted"/>
<dbReference type="Proteomes" id="UP000816034">
    <property type="component" value="Unassembled WGS sequence"/>
</dbReference>
<dbReference type="GeneID" id="68096687"/>
<dbReference type="AlphaFoldDB" id="A0AA88GQN8"/>
<organism evidence="1 2">
    <name type="scientific">Naegleria lovaniensis</name>
    <name type="common">Amoeba</name>
    <dbReference type="NCBI Taxonomy" id="51637"/>
    <lineage>
        <taxon>Eukaryota</taxon>
        <taxon>Discoba</taxon>
        <taxon>Heterolobosea</taxon>
        <taxon>Tetramitia</taxon>
        <taxon>Eutetramitia</taxon>
        <taxon>Vahlkampfiidae</taxon>
        <taxon>Naegleria</taxon>
    </lineage>
</organism>
<gene>
    <name evidence="1" type="ORF">C9374_004232</name>
</gene>
<name>A0AA88GQN8_NAELO</name>